<keyword evidence="8" id="KW-0325">Glycoprotein</keyword>
<dbReference type="SUPFAM" id="SSF49785">
    <property type="entry name" value="Galactose-binding domain-like"/>
    <property type="match status" value="1"/>
</dbReference>
<dbReference type="Pfam" id="PF17786">
    <property type="entry name" value="Mannosidase_ig"/>
    <property type="match status" value="1"/>
</dbReference>
<organism evidence="19 20">
    <name type="scientific">Apiospora aurea</name>
    <dbReference type="NCBI Taxonomy" id="335848"/>
    <lineage>
        <taxon>Eukaryota</taxon>
        <taxon>Fungi</taxon>
        <taxon>Dikarya</taxon>
        <taxon>Ascomycota</taxon>
        <taxon>Pezizomycotina</taxon>
        <taxon>Sordariomycetes</taxon>
        <taxon>Xylariomycetidae</taxon>
        <taxon>Amphisphaeriales</taxon>
        <taxon>Apiosporaceae</taxon>
        <taxon>Apiospora</taxon>
    </lineage>
</organism>
<feature type="domain" description="Glycoside hydrolase family 2 immunoglobulin-like beta-sandwich" evidence="15">
    <location>
        <begin position="202"/>
        <end position="311"/>
    </location>
</feature>
<dbReference type="GeneID" id="92082250"/>
<evidence type="ECO:0000256" key="8">
    <source>
        <dbReference type="ARBA" id="ARBA00023180"/>
    </source>
</evidence>
<dbReference type="Pfam" id="PF22666">
    <property type="entry name" value="Glyco_hydro_2_N2"/>
    <property type="match status" value="1"/>
</dbReference>
<accession>A0ABR1Q1I9</accession>
<dbReference type="Proteomes" id="UP001391051">
    <property type="component" value="Unassembled WGS sequence"/>
</dbReference>
<dbReference type="InterPro" id="IPR013783">
    <property type="entry name" value="Ig-like_fold"/>
</dbReference>
<dbReference type="InterPro" id="IPR006102">
    <property type="entry name" value="Ig-like_GH2"/>
</dbReference>
<dbReference type="Gene3D" id="2.60.120.260">
    <property type="entry name" value="Galactose-binding domain-like"/>
    <property type="match status" value="1"/>
</dbReference>
<keyword evidence="10" id="KW-0326">Glycosidase</keyword>
<evidence type="ECO:0000313" key="20">
    <source>
        <dbReference type="Proteomes" id="UP001391051"/>
    </source>
</evidence>
<evidence type="ECO:0000259" key="18">
    <source>
        <dbReference type="Pfam" id="PF22666"/>
    </source>
</evidence>
<evidence type="ECO:0000256" key="7">
    <source>
        <dbReference type="ARBA" id="ARBA00022801"/>
    </source>
</evidence>
<evidence type="ECO:0000259" key="17">
    <source>
        <dbReference type="Pfam" id="PF17786"/>
    </source>
</evidence>
<evidence type="ECO:0000259" key="15">
    <source>
        <dbReference type="Pfam" id="PF00703"/>
    </source>
</evidence>
<gene>
    <name evidence="19" type="ORF">PG986_012966</name>
</gene>
<dbReference type="InterPro" id="IPR041625">
    <property type="entry name" value="Beta-mannosidase_Ig"/>
</dbReference>
<dbReference type="InterPro" id="IPR017853">
    <property type="entry name" value="GH"/>
</dbReference>
<evidence type="ECO:0000256" key="10">
    <source>
        <dbReference type="ARBA" id="ARBA00023295"/>
    </source>
</evidence>
<dbReference type="PANTHER" id="PTHR43730">
    <property type="entry name" value="BETA-MANNOSIDASE"/>
    <property type="match status" value="1"/>
</dbReference>
<dbReference type="Pfam" id="PF00703">
    <property type="entry name" value="Glyco_hydro_2"/>
    <property type="match status" value="1"/>
</dbReference>
<name>A0ABR1Q1I9_9PEZI</name>
<keyword evidence="6" id="KW-0964">Secreted</keyword>
<evidence type="ECO:0000256" key="9">
    <source>
        <dbReference type="ARBA" id="ARBA00023277"/>
    </source>
</evidence>
<evidence type="ECO:0000256" key="12">
    <source>
        <dbReference type="ARBA" id="ARBA00038429"/>
    </source>
</evidence>
<dbReference type="InterPro" id="IPR036156">
    <property type="entry name" value="Beta-gal/glucu_dom_sf"/>
</dbReference>
<dbReference type="RefSeq" id="XP_066695884.1">
    <property type="nucleotide sequence ID" value="XM_066849188.1"/>
</dbReference>
<dbReference type="Gene3D" id="2.60.40.10">
    <property type="entry name" value="Immunoglobulins"/>
    <property type="match status" value="1"/>
</dbReference>
<dbReference type="Gene3D" id="3.20.20.80">
    <property type="entry name" value="Glycosidases"/>
    <property type="match status" value="1"/>
</dbReference>
<comment type="subcellular location">
    <subcellularLocation>
        <location evidence="2">Secreted</location>
    </subcellularLocation>
</comment>
<dbReference type="EMBL" id="JAQQWE010000008">
    <property type="protein sequence ID" value="KAK7943853.1"/>
    <property type="molecule type" value="Genomic_DNA"/>
</dbReference>
<comment type="similarity">
    <text evidence="12">Belongs to the glycosyl hydrolase 2 family. Beta-mannosidase B subfamily.</text>
</comment>
<comment type="catalytic activity">
    <reaction evidence="1">
        <text>Hydrolysis of terminal, non-reducing beta-D-mannose residues in beta-D-mannosides.</text>
        <dbReference type="EC" id="3.2.1.25"/>
    </reaction>
</comment>
<comment type="subunit">
    <text evidence="4">Homodimer.</text>
</comment>
<evidence type="ECO:0000256" key="1">
    <source>
        <dbReference type="ARBA" id="ARBA00000829"/>
    </source>
</evidence>
<dbReference type="EC" id="3.2.1.25" evidence="5"/>
<evidence type="ECO:0000313" key="19">
    <source>
        <dbReference type="EMBL" id="KAK7943853.1"/>
    </source>
</evidence>
<feature type="domain" description="Beta-mannosidase-like galactose-binding" evidence="18">
    <location>
        <begin position="17"/>
        <end position="189"/>
    </location>
</feature>
<proteinExistence type="inferred from homology"/>
<dbReference type="InterPro" id="IPR041447">
    <property type="entry name" value="Mannosidase_ig"/>
</dbReference>
<evidence type="ECO:0000256" key="5">
    <source>
        <dbReference type="ARBA" id="ARBA00012754"/>
    </source>
</evidence>
<evidence type="ECO:0000256" key="13">
    <source>
        <dbReference type="ARBA" id="ARBA00041069"/>
    </source>
</evidence>
<dbReference type="InterPro" id="IPR050887">
    <property type="entry name" value="Beta-mannosidase_GH2"/>
</dbReference>
<reference evidence="19 20" key="1">
    <citation type="submission" date="2023-01" db="EMBL/GenBank/DDBJ databases">
        <title>Analysis of 21 Apiospora genomes using comparative genomics revels a genus with tremendous synthesis potential of carbohydrate active enzymes and secondary metabolites.</title>
        <authorList>
            <person name="Sorensen T."/>
        </authorList>
    </citation>
    <scope>NUCLEOTIDE SEQUENCE [LARGE SCALE GENOMIC DNA]</scope>
    <source>
        <strain evidence="19 20">CBS 24483</strain>
    </source>
</reference>
<evidence type="ECO:0000256" key="2">
    <source>
        <dbReference type="ARBA" id="ARBA00004613"/>
    </source>
</evidence>
<comment type="caution">
    <text evidence="19">The sequence shown here is derived from an EMBL/GenBank/DDBJ whole genome shotgun (WGS) entry which is preliminary data.</text>
</comment>
<evidence type="ECO:0000259" key="16">
    <source>
        <dbReference type="Pfam" id="PF17753"/>
    </source>
</evidence>
<evidence type="ECO:0000256" key="14">
    <source>
        <dbReference type="ARBA" id="ARBA00041614"/>
    </source>
</evidence>
<feature type="domain" description="Mannosidase Ig/CBM-like" evidence="17">
    <location>
        <begin position="723"/>
        <end position="824"/>
    </location>
</feature>
<evidence type="ECO:0000256" key="11">
    <source>
        <dbReference type="ARBA" id="ARBA00023326"/>
    </source>
</evidence>
<dbReference type="InterPro" id="IPR008979">
    <property type="entry name" value="Galactose-bd-like_sf"/>
</dbReference>
<protein>
    <recommendedName>
        <fullName evidence="13">Beta-mannosidase B</fullName>
        <ecNumber evidence="5">3.2.1.25</ecNumber>
    </recommendedName>
    <alternativeName>
        <fullName evidence="14">Mannanase B</fullName>
    </alternativeName>
</protein>
<keyword evidence="9" id="KW-0119">Carbohydrate metabolism</keyword>
<comment type="pathway">
    <text evidence="3">Glycan metabolism; N-glycan degradation.</text>
</comment>
<dbReference type="SUPFAM" id="SSF49303">
    <property type="entry name" value="beta-Galactosidase/glucuronidase domain"/>
    <property type="match status" value="2"/>
</dbReference>
<dbReference type="Pfam" id="PF17753">
    <property type="entry name" value="Ig_mannosidase"/>
    <property type="match status" value="1"/>
</dbReference>
<keyword evidence="7 19" id="KW-0378">Hydrolase</keyword>
<evidence type="ECO:0000256" key="4">
    <source>
        <dbReference type="ARBA" id="ARBA00011738"/>
    </source>
</evidence>
<feature type="domain" description="Beta-mannosidase Ig-fold" evidence="16">
    <location>
        <begin position="834"/>
        <end position="886"/>
    </location>
</feature>
<dbReference type="GO" id="GO:0016787">
    <property type="term" value="F:hydrolase activity"/>
    <property type="evidence" value="ECO:0007669"/>
    <property type="project" value="UniProtKB-KW"/>
</dbReference>
<sequence length="902" mass="102361">MANTKAIPFNSTPLRGWSFKQGNRSSDAEWLEAGDPPTEVHRDLERHGKAPDYRQDLNELAVRWIGDETWTYRTTFRRPEESQEGLGVKAVLSFEGLDTFASVYLNDELVLASDNMFVQHRVEVTLKAENELEIVFESARLKGLELVKRHPEHRFIVHQTEISRGPVRKAQYHWGWDWGPIIMTCGPTKPITLETYTCRLQGLRVLYELSVDLKRVEGRVQVECEGVEGELYVEMVNNQTGKVEWSTTELQQVSSPTGGATSLYEAPFTLKDDVQLWWPRGYGPQSLYTVNAIARSGHHILHSLTQTTGFRHVELVQTPDSHGQSFYFRLNHVDVFVGGSCWIPLDNDPSRHHPADSSSPSSSSYADWIRLAAEGNQTMVRVWGGGVYEPAAFYAAADALGVLVWQDFLFACANYPAHPAYLASVEREARQNVRRLRHHPSIVVWAGNNEDYQIVERYGLQYDADGDDKTNPEKWLETDFPARYIYEHLLPNVIESETDGVPYHPSSPFGDGKSTVLKVDPTIGDVHQWNVWHGTMEPYQKLPEMGGRFVSEFGMEAYPHLDTLEKCITREEDRYPGSMAMDFRNKAIGHSRRLVSYVAENFRLRQDLEGFAHLTHVMQADAVGGAYQAWRRQWGTKGHRKCGGVLVWQLNDCWPTVSWAVVDYYGVPKPAYYAIKRAMQPIAVGVQRRFRDWTVKPADGALWQRDTSHVDMRSLWEDDVRFDAWVSGNGQEGLCMGKLTVKFISVKTGKQVAEPIEKVGISSQTNECIQLINDARVHIPGKKQDSREPYDPSKSDPFVIYAALHANDGQLISSDCSWPDPIKYLDFSADRAVNIAYSEDKSTAVMTADKPVKGFVFSEVAELAGPLSDNGFDIMPGEKFEIRTTSGFPMDRLKWRYLDMEE</sequence>
<evidence type="ECO:0000256" key="6">
    <source>
        <dbReference type="ARBA" id="ARBA00022525"/>
    </source>
</evidence>
<dbReference type="InterPro" id="IPR054593">
    <property type="entry name" value="Beta-mannosidase-like_N2"/>
</dbReference>
<dbReference type="PANTHER" id="PTHR43730:SF1">
    <property type="entry name" value="BETA-MANNOSIDASE"/>
    <property type="match status" value="1"/>
</dbReference>
<keyword evidence="11" id="KW-0624">Polysaccharide degradation</keyword>
<keyword evidence="20" id="KW-1185">Reference proteome</keyword>
<dbReference type="SUPFAM" id="SSF51445">
    <property type="entry name" value="(Trans)glycosidases"/>
    <property type="match status" value="1"/>
</dbReference>
<evidence type="ECO:0000256" key="3">
    <source>
        <dbReference type="ARBA" id="ARBA00004740"/>
    </source>
</evidence>